<sequence length="166" mass="18581">MAFQPLMDSLLQMHSLYAKLVELGHQKKDRIVHNQLSDLTLTLSHESKVLKSLAAADQVRLSALTAFQREAGLKEDPNMRLEDVATYCTGAANKQAIKEISMGMSEQIQALKTLNETNQLLVHHALDIVNHTLDLLVGSPEDEMVYRNPTQSGSYAKRNSYFDTRA</sequence>
<dbReference type="Proteomes" id="UP000502248">
    <property type="component" value="Chromosome"/>
</dbReference>
<dbReference type="InterPro" id="IPR007809">
    <property type="entry name" value="FlgN-like"/>
</dbReference>
<dbReference type="GO" id="GO:0044780">
    <property type="term" value="P:bacterial-type flagellum assembly"/>
    <property type="evidence" value="ECO:0007669"/>
    <property type="project" value="InterPro"/>
</dbReference>
<gene>
    <name evidence="2" type="ORF">HH215_20020</name>
</gene>
<evidence type="ECO:0000256" key="1">
    <source>
        <dbReference type="ARBA" id="ARBA00022795"/>
    </source>
</evidence>
<proteinExistence type="predicted"/>
<keyword evidence="1" id="KW-1005">Bacterial flagellum biogenesis</keyword>
<dbReference type="Pfam" id="PF05130">
    <property type="entry name" value="FlgN"/>
    <property type="match status" value="1"/>
</dbReference>
<dbReference type="RefSeq" id="WP_169281498.1">
    <property type="nucleotide sequence ID" value="NZ_CP051680.1"/>
</dbReference>
<dbReference type="InterPro" id="IPR036679">
    <property type="entry name" value="FlgN-like_sf"/>
</dbReference>
<dbReference type="KEGG" id="cheb:HH215_20020"/>
<dbReference type="SUPFAM" id="SSF140566">
    <property type="entry name" value="FlgN-like"/>
    <property type="match status" value="1"/>
</dbReference>
<keyword evidence="2" id="KW-0282">Flagellum</keyword>
<keyword evidence="2" id="KW-0966">Cell projection</keyword>
<organism evidence="2 3">
    <name type="scientific">Cohnella herbarum</name>
    <dbReference type="NCBI Taxonomy" id="2728023"/>
    <lineage>
        <taxon>Bacteria</taxon>
        <taxon>Bacillati</taxon>
        <taxon>Bacillota</taxon>
        <taxon>Bacilli</taxon>
        <taxon>Bacillales</taxon>
        <taxon>Paenibacillaceae</taxon>
        <taxon>Cohnella</taxon>
    </lineage>
</organism>
<name>A0A7Z2VL23_9BACL</name>
<dbReference type="AlphaFoldDB" id="A0A7Z2VL23"/>
<keyword evidence="2" id="KW-0969">Cilium</keyword>
<reference evidence="2 3" key="1">
    <citation type="submission" date="2020-04" db="EMBL/GenBank/DDBJ databases">
        <title>Genome sequencing of novel species.</title>
        <authorList>
            <person name="Heo J."/>
            <person name="Kim S.-J."/>
            <person name="Kim J.-S."/>
            <person name="Hong S.-B."/>
            <person name="Kwon S.-W."/>
        </authorList>
    </citation>
    <scope>NUCLEOTIDE SEQUENCE [LARGE SCALE GENOMIC DNA]</scope>
    <source>
        <strain evidence="2 3">MFER-1</strain>
    </source>
</reference>
<dbReference type="Gene3D" id="1.20.58.300">
    <property type="entry name" value="FlgN-like"/>
    <property type="match status" value="1"/>
</dbReference>
<evidence type="ECO:0000313" key="3">
    <source>
        <dbReference type="Proteomes" id="UP000502248"/>
    </source>
</evidence>
<accession>A0A7Z2VL23</accession>
<protein>
    <submittedName>
        <fullName evidence="2">Flagellar protein FlgN</fullName>
    </submittedName>
</protein>
<dbReference type="EMBL" id="CP051680">
    <property type="protein sequence ID" value="QJD85233.1"/>
    <property type="molecule type" value="Genomic_DNA"/>
</dbReference>
<evidence type="ECO:0000313" key="2">
    <source>
        <dbReference type="EMBL" id="QJD85233.1"/>
    </source>
</evidence>
<keyword evidence="3" id="KW-1185">Reference proteome</keyword>